<dbReference type="EMBL" id="JAPMOS010000009">
    <property type="protein sequence ID" value="KAJ4461093.1"/>
    <property type="molecule type" value="Genomic_DNA"/>
</dbReference>
<dbReference type="InterPro" id="IPR032675">
    <property type="entry name" value="LRR_dom_sf"/>
</dbReference>
<keyword evidence="3" id="KW-1185">Reference proteome</keyword>
<dbReference type="SUPFAM" id="SSF52047">
    <property type="entry name" value="RNI-like"/>
    <property type="match status" value="1"/>
</dbReference>
<gene>
    <name evidence="2" type="ORF">PAPYR_2538</name>
</gene>
<sequence>MRVRDLKGEGRRGVVALPHGVLTPFDILPPPPLQIAYTLLLQCPRLRQLTRLTRLASLNMTDGPLAELTHLTVDQPPDQPPGGPQWLEALLPRLAALRTLTGTAPLDMSTFARVCAGLLCPRLVSLQVVVGPSSQDSHQPRDVLFRVRPGIRTLSATVQEYVRRVTVEGPNLERLSLSFPRACLELTLRCPELVSLQLDASSYRAPVALGPMPRLRRLGLDMTSGGKLALDPHVRSLIRSAAVANLRALSLGCIDAGTVDVLQAHWPPGLVALDLTMDELLAHEEELVIRVPPRLRRLTVRGHRWATLGLVELLHPKDVNGPVALEEVCIEAGEAGPVKVRGPQHFPYWRRVECPVGTPVDQLQETLPGMEVSTYSTGMRGGGRGGRGRGRRWRG</sequence>
<protein>
    <submittedName>
        <fullName evidence="2">Uncharacterized protein</fullName>
    </submittedName>
</protein>
<feature type="region of interest" description="Disordered" evidence="1">
    <location>
        <begin position="373"/>
        <end position="395"/>
    </location>
</feature>
<evidence type="ECO:0000313" key="3">
    <source>
        <dbReference type="Proteomes" id="UP001141327"/>
    </source>
</evidence>
<evidence type="ECO:0000313" key="2">
    <source>
        <dbReference type="EMBL" id="KAJ4461093.1"/>
    </source>
</evidence>
<reference evidence="2" key="1">
    <citation type="journal article" date="2022" name="bioRxiv">
        <title>Genomics of Preaxostyla Flagellates Illuminates Evolutionary Transitions and the Path Towards Mitochondrial Loss.</title>
        <authorList>
            <person name="Novak L.V.F."/>
            <person name="Treitli S.C."/>
            <person name="Pyrih J."/>
            <person name="Halakuc P."/>
            <person name="Pipaliya S.V."/>
            <person name="Vacek V."/>
            <person name="Brzon O."/>
            <person name="Soukal P."/>
            <person name="Eme L."/>
            <person name="Dacks J.B."/>
            <person name="Karnkowska A."/>
            <person name="Elias M."/>
            <person name="Hampl V."/>
        </authorList>
    </citation>
    <scope>NUCLEOTIDE SEQUENCE</scope>
    <source>
        <strain evidence="2">RCP-MX</strain>
    </source>
</reference>
<feature type="compositionally biased region" description="Basic residues" evidence="1">
    <location>
        <begin position="386"/>
        <end position="395"/>
    </location>
</feature>
<dbReference type="Proteomes" id="UP001141327">
    <property type="component" value="Unassembled WGS sequence"/>
</dbReference>
<proteinExistence type="predicted"/>
<dbReference type="Gene3D" id="3.80.10.10">
    <property type="entry name" value="Ribonuclease Inhibitor"/>
    <property type="match status" value="1"/>
</dbReference>
<evidence type="ECO:0000256" key="1">
    <source>
        <dbReference type="SAM" id="MobiDB-lite"/>
    </source>
</evidence>
<organism evidence="2 3">
    <name type="scientific">Paratrimastix pyriformis</name>
    <dbReference type="NCBI Taxonomy" id="342808"/>
    <lineage>
        <taxon>Eukaryota</taxon>
        <taxon>Metamonada</taxon>
        <taxon>Preaxostyla</taxon>
        <taxon>Paratrimastigidae</taxon>
        <taxon>Paratrimastix</taxon>
    </lineage>
</organism>
<accession>A0ABQ8UQH6</accession>
<name>A0ABQ8UQH6_9EUKA</name>
<comment type="caution">
    <text evidence="2">The sequence shown here is derived from an EMBL/GenBank/DDBJ whole genome shotgun (WGS) entry which is preliminary data.</text>
</comment>